<accession>A0AAN6UVC5</accession>
<dbReference type="RefSeq" id="XP_062633293.1">
    <property type="nucleotide sequence ID" value="XM_062778486.1"/>
</dbReference>
<sequence>MASTKSKPIVVATAFPAAGHAAGLTKISAYLVQNGYTVYFITGSELKPGIEKTGAQFIENPWDWEKVHASRPADADVMWDLRHLFADSTHDSHRVLKDTLERVRREYPDREVLLLHESLSCSLSPFAYGAPLPEGYTSFPKVINFHTSINITEDGSVPPFGPGIPYDPTPENLALWKQMAGGFKAVTGSVVTHWEGIHKTLGTTRPITGGLFDFIFDLGDVTVFAASPSLDYPMSNPSPRMRFIGGLPLQRPDAKFVYPTWWPTITANAALPAGSPDKKKVVFVTQGTAHLDYDDLLLPTIKTLGDRSDLIVVATLGVRGATLKTSDGAPAPIPANTLVIDYLAYDALLPYADVFVTNAGYGGFMHGIMNGVPMVLAGTVADKAEVSARAEWIGVGVNLRTQKATEEAIRAAVEKVLSEEEGPKFKAKALELKKENEDLDSLNAFEGIIAELTGR</sequence>
<evidence type="ECO:0000313" key="4">
    <source>
        <dbReference type="Proteomes" id="UP001302676"/>
    </source>
</evidence>
<dbReference type="Gene3D" id="3.40.50.2000">
    <property type="entry name" value="Glycogen Phosphorylase B"/>
    <property type="match status" value="2"/>
</dbReference>
<dbReference type="Proteomes" id="UP001302676">
    <property type="component" value="Unassembled WGS sequence"/>
</dbReference>
<dbReference type="InterPro" id="IPR002213">
    <property type="entry name" value="UDP_glucos_trans"/>
</dbReference>
<keyword evidence="1" id="KW-0808">Transferase</keyword>
<evidence type="ECO:0000313" key="3">
    <source>
        <dbReference type="EMBL" id="KAK4139922.1"/>
    </source>
</evidence>
<comment type="caution">
    <text evidence="3">The sequence shown here is derived from an EMBL/GenBank/DDBJ whole genome shotgun (WGS) entry which is preliminary data.</text>
</comment>
<dbReference type="Pfam" id="PF06722">
    <property type="entry name" value="EryCIII-like_C"/>
    <property type="match status" value="1"/>
</dbReference>
<reference evidence="3" key="2">
    <citation type="submission" date="2023-05" db="EMBL/GenBank/DDBJ databases">
        <authorList>
            <consortium name="Lawrence Berkeley National Laboratory"/>
            <person name="Steindorff A."/>
            <person name="Hensen N."/>
            <person name="Bonometti L."/>
            <person name="Westerberg I."/>
            <person name="Brannstrom I.O."/>
            <person name="Guillou S."/>
            <person name="Cros-Aarteil S."/>
            <person name="Calhoun S."/>
            <person name="Haridas S."/>
            <person name="Kuo A."/>
            <person name="Mondo S."/>
            <person name="Pangilinan J."/>
            <person name="Riley R."/>
            <person name="Labutti K."/>
            <person name="Andreopoulos B."/>
            <person name="Lipzen A."/>
            <person name="Chen C."/>
            <person name="Yanf M."/>
            <person name="Daum C."/>
            <person name="Ng V."/>
            <person name="Clum A."/>
            <person name="Ohm R."/>
            <person name="Martin F."/>
            <person name="Silar P."/>
            <person name="Natvig D."/>
            <person name="Lalanne C."/>
            <person name="Gautier V."/>
            <person name="Ament-Velasquez S.L."/>
            <person name="Kruys A."/>
            <person name="Hutchinson M.I."/>
            <person name="Powell A.J."/>
            <person name="Barry K."/>
            <person name="Miller A.N."/>
            <person name="Grigoriev I.V."/>
            <person name="Debuchy R."/>
            <person name="Gladieux P."/>
            <person name="Thoren M.H."/>
            <person name="Johannesson H."/>
        </authorList>
    </citation>
    <scope>NUCLEOTIDE SEQUENCE</scope>
    <source>
        <strain evidence="3">CBS 141.50</strain>
    </source>
</reference>
<dbReference type="GO" id="GO:0016758">
    <property type="term" value="F:hexosyltransferase activity"/>
    <property type="evidence" value="ECO:0007669"/>
    <property type="project" value="UniProtKB-ARBA"/>
</dbReference>
<dbReference type="SUPFAM" id="SSF53756">
    <property type="entry name" value="UDP-Glycosyltransferase/glycogen phosphorylase"/>
    <property type="match status" value="1"/>
</dbReference>
<keyword evidence="4" id="KW-1185">Reference proteome</keyword>
<dbReference type="InterPro" id="IPR010610">
    <property type="entry name" value="EryCIII-like_C"/>
</dbReference>
<dbReference type="EMBL" id="MU853645">
    <property type="protein sequence ID" value="KAK4139922.1"/>
    <property type="molecule type" value="Genomic_DNA"/>
</dbReference>
<evidence type="ECO:0000256" key="1">
    <source>
        <dbReference type="ARBA" id="ARBA00022679"/>
    </source>
</evidence>
<gene>
    <name evidence="3" type="ORF">C8A04DRAFT_15423</name>
</gene>
<name>A0AAN6UVC5_9PEZI</name>
<organism evidence="3 4">
    <name type="scientific">Dichotomopilus funicola</name>
    <dbReference type="NCBI Taxonomy" id="1934379"/>
    <lineage>
        <taxon>Eukaryota</taxon>
        <taxon>Fungi</taxon>
        <taxon>Dikarya</taxon>
        <taxon>Ascomycota</taxon>
        <taxon>Pezizomycotina</taxon>
        <taxon>Sordariomycetes</taxon>
        <taxon>Sordariomycetidae</taxon>
        <taxon>Sordariales</taxon>
        <taxon>Chaetomiaceae</taxon>
        <taxon>Dichotomopilus</taxon>
    </lineage>
</organism>
<dbReference type="PANTHER" id="PTHR48050">
    <property type="entry name" value="STEROL 3-BETA-GLUCOSYLTRANSFERASE"/>
    <property type="match status" value="1"/>
</dbReference>
<dbReference type="PANTHER" id="PTHR48050:SF13">
    <property type="entry name" value="STEROL 3-BETA-GLUCOSYLTRANSFERASE UGT80A2"/>
    <property type="match status" value="1"/>
</dbReference>
<proteinExistence type="predicted"/>
<dbReference type="InterPro" id="IPR050426">
    <property type="entry name" value="Glycosyltransferase_28"/>
</dbReference>
<dbReference type="CDD" id="cd03784">
    <property type="entry name" value="GT1_Gtf-like"/>
    <property type="match status" value="1"/>
</dbReference>
<evidence type="ECO:0000259" key="2">
    <source>
        <dbReference type="Pfam" id="PF06722"/>
    </source>
</evidence>
<dbReference type="AlphaFoldDB" id="A0AAN6UVC5"/>
<reference evidence="3" key="1">
    <citation type="journal article" date="2023" name="Mol. Phylogenet. Evol.">
        <title>Genome-scale phylogeny and comparative genomics of the fungal order Sordariales.</title>
        <authorList>
            <person name="Hensen N."/>
            <person name="Bonometti L."/>
            <person name="Westerberg I."/>
            <person name="Brannstrom I.O."/>
            <person name="Guillou S."/>
            <person name="Cros-Aarteil S."/>
            <person name="Calhoun S."/>
            <person name="Haridas S."/>
            <person name="Kuo A."/>
            <person name="Mondo S."/>
            <person name="Pangilinan J."/>
            <person name="Riley R."/>
            <person name="LaButti K."/>
            <person name="Andreopoulos B."/>
            <person name="Lipzen A."/>
            <person name="Chen C."/>
            <person name="Yan M."/>
            <person name="Daum C."/>
            <person name="Ng V."/>
            <person name="Clum A."/>
            <person name="Steindorff A."/>
            <person name="Ohm R.A."/>
            <person name="Martin F."/>
            <person name="Silar P."/>
            <person name="Natvig D.O."/>
            <person name="Lalanne C."/>
            <person name="Gautier V."/>
            <person name="Ament-Velasquez S.L."/>
            <person name="Kruys A."/>
            <person name="Hutchinson M.I."/>
            <person name="Powell A.J."/>
            <person name="Barry K."/>
            <person name="Miller A.N."/>
            <person name="Grigoriev I.V."/>
            <person name="Debuchy R."/>
            <person name="Gladieux P."/>
            <person name="Hiltunen Thoren M."/>
            <person name="Johannesson H."/>
        </authorList>
    </citation>
    <scope>NUCLEOTIDE SEQUENCE</scope>
    <source>
        <strain evidence="3">CBS 141.50</strain>
    </source>
</reference>
<dbReference type="GO" id="GO:0008194">
    <property type="term" value="F:UDP-glycosyltransferase activity"/>
    <property type="evidence" value="ECO:0007669"/>
    <property type="project" value="InterPro"/>
</dbReference>
<feature type="domain" description="Erythromycin biosynthesis protein CIII-like C-terminal" evidence="2">
    <location>
        <begin position="331"/>
        <end position="436"/>
    </location>
</feature>
<protein>
    <submittedName>
        <fullName evidence="3">Glycosyltransferase</fullName>
    </submittedName>
</protein>
<dbReference type="GeneID" id="87815099"/>